<feature type="domain" description="Vps16 C-terminal" evidence="4">
    <location>
        <begin position="3"/>
        <end position="206"/>
    </location>
</feature>
<dbReference type="GO" id="GO:0042144">
    <property type="term" value="P:vacuole fusion, non-autophagic"/>
    <property type="evidence" value="ECO:0007669"/>
    <property type="project" value="TreeGrafter"/>
</dbReference>
<dbReference type="PANTHER" id="PTHR12811:SF0">
    <property type="entry name" value="VACUOLAR PROTEIN SORTING-ASSOCIATED PROTEIN 16 HOMOLOG"/>
    <property type="match status" value="1"/>
</dbReference>
<dbReference type="Proteomes" id="UP000828390">
    <property type="component" value="Unassembled WGS sequence"/>
</dbReference>
<evidence type="ECO:0000313" key="5">
    <source>
        <dbReference type="EMBL" id="KAH3699992.1"/>
    </source>
</evidence>
<dbReference type="Gene3D" id="1.10.150.780">
    <property type="entry name" value="Vps16, C-terminal region"/>
    <property type="match status" value="1"/>
</dbReference>
<dbReference type="GO" id="GO:0016197">
    <property type="term" value="P:endosomal transport"/>
    <property type="evidence" value="ECO:0007669"/>
    <property type="project" value="TreeGrafter"/>
</dbReference>
<evidence type="ECO:0000259" key="4">
    <source>
        <dbReference type="Pfam" id="PF04840"/>
    </source>
</evidence>
<dbReference type="GO" id="GO:0005765">
    <property type="term" value="C:lysosomal membrane"/>
    <property type="evidence" value="ECO:0007669"/>
    <property type="project" value="TreeGrafter"/>
</dbReference>
<comment type="caution">
    <text evidence="5">The sequence shown here is derived from an EMBL/GenBank/DDBJ whole genome shotgun (WGS) entry which is preliminary data.</text>
</comment>
<sequence>MEQLYDQEENHQEVATCKVMGSFKQERLEDRVAVLNEAKDSFTKAKNDFAAKQVEDQMKLLRYQRLLEEELQMPCQELSLHETIHKLMVTRNHKMAEQLRKEFKVPEKRYWWLRVDALAQSADWVELDKFSKSKKPLLGMEAFVDACMKYDAKMEARKYIPRVSPEKKVYCLIKTGLLREAAEVAFENRSEEELNKVLRACSTQDRTVEDQVRAYKQQLGAAQIHVDAFAKAQQDQYMNSERQTCMRASQQPRLLSSNLDNRQFILGQQLEHARRDRGESHPQKILL</sequence>
<evidence type="ECO:0000256" key="2">
    <source>
        <dbReference type="ARBA" id="ARBA00017947"/>
    </source>
</evidence>
<reference evidence="5" key="1">
    <citation type="journal article" date="2019" name="bioRxiv">
        <title>The Genome of the Zebra Mussel, Dreissena polymorpha: A Resource for Invasive Species Research.</title>
        <authorList>
            <person name="McCartney M.A."/>
            <person name="Auch B."/>
            <person name="Kono T."/>
            <person name="Mallez S."/>
            <person name="Zhang Y."/>
            <person name="Obille A."/>
            <person name="Becker A."/>
            <person name="Abrahante J.E."/>
            <person name="Garbe J."/>
            <person name="Badalamenti J.P."/>
            <person name="Herman A."/>
            <person name="Mangelson H."/>
            <person name="Liachko I."/>
            <person name="Sullivan S."/>
            <person name="Sone E.D."/>
            <person name="Koren S."/>
            <person name="Silverstein K.A.T."/>
            <person name="Beckman K.B."/>
            <person name="Gohl D.M."/>
        </authorList>
    </citation>
    <scope>NUCLEOTIDE SEQUENCE</scope>
    <source>
        <strain evidence="5">Duluth1</strain>
        <tissue evidence="5">Whole animal</tissue>
    </source>
</reference>
<comment type="similarity">
    <text evidence="1">Belongs to the VPS16 family.</text>
</comment>
<proteinExistence type="inferred from homology"/>
<dbReference type="GO" id="GO:0003779">
    <property type="term" value="F:actin binding"/>
    <property type="evidence" value="ECO:0007669"/>
    <property type="project" value="TreeGrafter"/>
</dbReference>
<dbReference type="AlphaFoldDB" id="A0A9D4BNX6"/>
<reference evidence="5" key="2">
    <citation type="submission" date="2020-11" db="EMBL/GenBank/DDBJ databases">
        <authorList>
            <person name="McCartney M.A."/>
            <person name="Auch B."/>
            <person name="Kono T."/>
            <person name="Mallez S."/>
            <person name="Becker A."/>
            <person name="Gohl D.M."/>
            <person name="Silverstein K.A.T."/>
            <person name="Koren S."/>
            <person name="Bechman K.B."/>
            <person name="Herman A."/>
            <person name="Abrahante J.E."/>
            <person name="Garbe J."/>
        </authorList>
    </citation>
    <scope>NUCLEOTIDE SEQUENCE</scope>
    <source>
        <strain evidence="5">Duluth1</strain>
        <tissue evidence="5">Whole animal</tissue>
    </source>
</reference>
<comment type="subunit">
    <text evidence="3">Core component of at least two putative endosomal tethering complexes, the homotypic fusion and vacuole protein sorting (HOPS) complex and the class C core vacuole/endosome tethering (CORVET) complex. Their common core is composed of the class C Vps proteins VPS11, VPS16, VPS18 and VPS33A, which in HOPS further associates with VPS39 and VPS41 and in CORVET with VPS8 and TGFBRAP1. Interacts with RAB5C. Interacts with STX17, MON1B. Associates with adapter protein complex 3 (AP-3) and clathrin:AP-3 complexes.</text>
</comment>
<evidence type="ECO:0000256" key="1">
    <source>
        <dbReference type="ARBA" id="ARBA00009250"/>
    </source>
</evidence>
<accession>A0A9D4BNX6</accession>
<dbReference type="InterPro" id="IPR038132">
    <property type="entry name" value="Vps16_C_sf"/>
</dbReference>
<dbReference type="GO" id="GO:0006886">
    <property type="term" value="P:intracellular protein transport"/>
    <property type="evidence" value="ECO:0007669"/>
    <property type="project" value="InterPro"/>
</dbReference>
<protein>
    <recommendedName>
        <fullName evidence="2">Vacuolar protein sorting-associated protein 16 homolog</fullName>
    </recommendedName>
</protein>
<dbReference type="GO" id="GO:0030897">
    <property type="term" value="C:HOPS complex"/>
    <property type="evidence" value="ECO:0007669"/>
    <property type="project" value="TreeGrafter"/>
</dbReference>
<name>A0A9D4BNX6_DREPO</name>
<organism evidence="5 6">
    <name type="scientific">Dreissena polymorpha</name>
    <name type="common">Zebra mussel</name>
    <name type="synonym">Mytilus polymorpha</name>
    <dbReference type="NCBI Taxonomy" id="45954"/>
    <lineage>
        <taxon>Eukaryota</taxon>
        <taxon>Metazoa</taxon>
        <taxon>Spiralia</taxon>
        <taxon>Lophotrochozoa</taxon>
        <taxon>Mollusca</taxon>
        <taxon>Bivalvia</taxon>
        <taxon>Autobranchia</taxon>
        <taxon>Heteroconchia</taxon>
        <taxon>Euheterodonta</taxon>
        <taxon>Imparidentia</taxon>
        <taxon>Neoheterodontei</taxon>
        <taxon>Myida</taxon>
        <taxon>Dreissenoidea</taxon>
        <taxon>Dreissenidae</taxon>
        <taxon>Dreissena</taxon>
    </lineage>
</organism>
<gene>
    <name evidence="5" type="ORF">DPMN_074955</name>
</gene>
<dbReference type="PANTHER" id="PTHR12811">
    <property type="entry name" value="VACUOLAR PROTEIN SORTING VPS16"/>
    <property type="match status" value="1"/>
</dbReference>
<keyword evidence="6" id="KW-1185">Reference proteome</keyword>
<dbReference type="FunFam" id="1.10.150.780:FF:000001">
    <property type="entry name" value="Vacuolar protein sorting-associated protein 16 homolog"/>
    <property type="match status" value="1"/>
</dbReference>
<dbReference type="InterPro" id="IPR016534">
    <property type="entry name" value="VPS16"/>
</dbReference>
<dbReference type="Pfam" id="PF04840">
    <property type="entry name" value="Vps16_C"/>
    <property type="match status" value="1"/>
</dbReference>
<evidence type="ECO:0000313" key="6">
    <source>
        <dbReference type="Proteomes" id="UP000828390"/>
    </source>
</evidence>
<dbReference type="EMBL" id="JAIWYP010000015">
    <property type="protein sequence ID" value="KAH3699992.1"/>
    <property type="molecule type" value="Genomic_DNA"/>
</dbReference>
<evidence type="ECO:0000256" key="3">
    <source>
        <dbReference type="ARBA" id="ARBA00061859"/>
    </source>
</evidence>
<dbReference type="GO" id="GO:0005768">
    <property type="term" value="C:endosome"/>
    <property type="evidence" value="ECO:0007669"/>
    <property type="project" value="TreeGrafter"/>
</dbReference>
<dbReference type="InterPro" id="IPR006925">
    <property type="entry name" value="Vps16_C"/>
</dbReference>